<dbReference type="KEGG" id="evi:Echvi_2486"/>
<dbReference type="InterPro" id="IPR011250">
    <property type="entry name" value="OMP/PagP_B-barrel"/>
</dbReference>
<keyword evidence="1 2" id="KW-0732">Signal</keyword>
<feature type="domain" description="Outer membrane protein beta-barrel" evidence="3">
    <location>
        <begin position="19"/>
        <end position="198"/>
    </location>
</feature>
<organism evidence="4 5">
    <name type="scientific">Echinicola vietnamensis (strain DSM 17526 / LMG 23754 / KMM 6221)</name>
    <dbReference type="NCBI Taxonomy" id="926556"/>
    <lineage>
        <taxon>Bacteria</taxon>
        <taxon>Pseudomonadati</taxon>
        <taxon>Bacteroidota</taxon>
        <taxon>Cytophagia</taxon>
        <taxon>Cytophagales</taxon>
        <taxon>Cyclobacteriaceae</taxon>
        <taxon>Echinicola</taxon>
    </lineage>
</organism>
<dbReference type="SUPFAM" id="SSF56925">
    <property type="entry name" value="OMPA-like"/>
    <property type="match status" value="1"/>
</dbReference>
<name>L0G0B2_ECHVK</name>
<evidence type="ECO:0000313" key="5">
    <source>
        <dbReference type="Proteomes" id="UP000010796"/>
    </source>
</evidence>
<dbReference type="InterPro" id="IPR027385">
    <property type="entry name" value="Beta-barrel_OMP"/>
</dbReference>
<gene>
    <name evidence="4" type="ordered locus">Echvi_2486</name>
</gene>
<dbReference type="EMBL" id="CP003346">
    <property type="protein sequence ID" value="AGA78733.1"/>
    <property type="molecule type" value="Genomic_DNA"/>
</dbReference>
<dbReference type="HOGENOM" id="CLU_1309706_0_0_10"/>
<evidence type="ECO:0000256" key="1">
    <source>
        <dbReference type="ARBA" id="ARBA00022729"/>
    </source>
</evidence>
<keyword evidence="5" id="KW-1185">Reference proteome</keyword>
<dbReference type="Pfam" id="PF13505">
    <property type="entry name" value="OMP_b-brl"/>
    <property type="match status" value="1"/>
</dbReference>
<feature type="chain" id="PRO_5003942152" description="Outer membrane protein beta-barrel domain-containing protein" evidence="2">
    <location>
        <begin position="24"/>
        <end position="198"/>
    </location>
</feature>
<proteinExistence type="predicted"/>
<dbReference type="AlphaFoldDB" id="L0G0B2"/>
<sequence length="198" mass="22406">MYVKATAIFLMIITGMVPFCLQAQSTDEVRIYYGVAGADYVYPAMDGGGSYENANFKEFGIRYLKGISERFSIESGVNYSSSTAIFHPEYRGEPVTVNEEDYHLISVPIYAHYTFWKHFFVNGGPILDFDGADNPSFIDKQPGIGYSLGFGGKYAFQHFSLFINPNFKQHALIPFHKNTPHHQKLTEFGVQFGVGYRF</sequence>
<evidence type="ECO:0000256" key="2">
    <source>
        <dbReference type="SAM" id="SignalP"/>
    </source>
</evidence>
<evidence type="ECO:0000313" key="4">
    <source>
        <dbReference type="EMBL" id="AGA78733.1"/>
    </source>
</evidence>
<dbReference type="eggNOG" id="ENOG50330ZN">
    <property type="taxonomic scope" value="Bacteria"/>
</dbReference>
<dbReference type="Proteomes" id="UP000010796">
    <property type="component" value="Chromosome"/>
</dbReference>
<reference evidence="5" key="1">
    <citation type="submission" date="2012-02" db="EMBL/GenBank/DDBJ databases">
        <title>The complete genome of Echinicola vietnamensis DSM 17526.</title>
        <authorList>
            <person name="Lucas S."/>
            <person name="Copeland A."/>
            <person name="Lapidus A."/>
            <person name="Glavina del Rio T."/>
            <person name="Dalin E."/>
            <person name="Tice H."/>
            <person name="Bruce D."/>
            <person name="Goodwin L."/>
            <person name="Pitluck S."/>
            <person name="Peters L."/>
            <person name="Ovchinnikova G."/>
            <person name="Teshima H."/>
            <person name="Kyrpides N."/>
            <person name="Mavromatis K."/>
            <person name="Ivanova N."/>
            <person name="Brettin T."/>
            <person name="Detter J.C."/>
            <person name="Han C."/>
            <person name="Larimer F."/>
            <person name="Land M."/>
            <person name="Hauser L."/>
            <person name="Markowitz V."/>
            <person name="Cheng J.-F."/>
            <person name="Hugenholtz P."/>
            <person name="Woyke T."/>
            <person name="Wu D."/>
            <person name="Brambilla E."/>
            <person name="Klenk H.-P."/>
            <person name="Eisen J.A."/>
        </authorList>
    </citation>
    <scope>NUCLEOTIDE SEQUENCE [LARGE SCALE GENOMIC DNA]</scope>
    <source>
        <strain evidence="5">DSM 17526 / LMG 23754 / KMM 6221</strain>
    </source>
</reference>
<feature type="signal peptide" evidence="2">
    <location>
        <begin position="1"/>
        <end position="23"/>
    </location>
</feature>
<accession>L0G0B2</accession>
<protein>
    <recommendedName>
        <fullName evidence="3">Outer membrane protein beta-barrel domain-containing protein</fullName>
    </recommendedName>
</protein>
<evidence type="ECO:0000259" key="3">
    <source>
        <dbReference type="Pfam" id="PF13505"/>
    </source>
</evidence>